<keyword evidence="3 5" id="KW-0808">Transferase</keyword>
<dbReference type="OrthoDB" id="9802328at2"/>
<organism evidence="5 6">
    <name type="scientific">[Clostridium] fimetarium</name>
    <dbReference type="NCBI Taxonomy" id="99656"/>
    <lineage>
        <taxon>Bacteria</taxon>
        <taxon>Bacillati</taxon>
        <taxon>Bacillota</taxon>
        <taxon>Clostridia</taxon>
        <taxon>Lachnospirales</taxon>
        <taxon>Lachnospiraceae</taxon>
    </lineage>
</organism>
<keyword evidence="2 5" id="KW-0032">Aminotransferase</keyword>
<dbReference type="STRING" id="99656.SAMN05421659_1134"/>
<keyword evidence="6" id="KW-1185">Reference proteome</keyword>
<dbReference type="Pfam" id="PF00155">
    <property type="entry name" value="Aminotran_1_2"/>
    <property type="match status" value="1"/>
</dbReference>
<dbReference type="AlphaFoldDB" id="A0A1I0R8S2"/>
<evidence type="ECO:0000256" key="1">
    <source>
        <dbReference type="ARBA" id="ARBA00001933"/>
    </source>
</evidence>
<dbReference type="Gene3D" id="3.90.1150.10">
    <property type="entry name" value="Aspartate Aminotransferase, domain 1"/>
    <property type="match status" value="1"/>
</dbReference>
<dbReference type="InterPro" id="IPR050881">
    <property type="entry name" value="LL-DAP_aminotransferase"/>
</dbReference>
<dbReference type="InterPro" id="IPR015422">
    <property type="entry name" value="PyrdxlP-dep_Trfase_small"/>
</dbReference>
<sequence length="392" mass="44119">MQFHFSDKAESFQPNIFKILNDKKKEMVDTGMKVYNLSVGTPDFEPDKHVMEVVSKAALNPENYKYALEDSQEMIDSVKRWYARRFDVKLMDNEILSVPGTQEGMAHIGLTICNEGDIVLVPNPGYPIFEVGPYLNGAKIEYYNLNREHNFIPDLDEIPEEIARKAKMMVVSYPLNPTCTCAPIEFYEKLVAFAKKYNILIVNDNAYSEIIYDGKKGFSFLSVEGAMEVGIEFNSLSKSYNLTGLRISFALGNAQVIEKFKTIRSQFDYGASYLVQKAAIAALDGPQDILAINLKRYQDRRDALCGGFRSIGWNVPNSCGTMFVWAPLPSGYTSSEKFCMDLLENTGVICTPGNSFGSLGEGFVRFALVQPVEIMNEIVEIIGNWLKETQCR</sequence>
<dbReference type="PANTHER" id="PTHR42832">
    <property type="entry name" value="AMINO ACID AMINOTRANSFERASE"/>
    <property type="match status" value="1"/>
</dbReference>
<dbReference type="RefSeq" id="WP_092455585.1">
    <property type="nucleotide sequence ID" value="NZ_FOJI01000013.1"/>
</dbReference>
<dbReference type="CDD" id="cd00609">
    <property type="entry name" value="AAT_like"/>
    <property type="match status" value="1"/>
</dbReference>
<dbReference type="InterPro" id="IPR015421">
    <property type="entry name" value="PyrdxlP-dep_Trfase_major"/>
</dbReference>
<evidence type="ECO:0000256" key="2">
    <source>
        <dbReference type="ARBA" id="ARBA00022576"/>
    </source>
</evidence>
<evidence type="ECO:0000313" key="6">
    <source>
        <dbReference type="Proteomes" id="UP000199701"/>
    </source>
</evidence>
<dbReference type="GO" id="GO:0008483">
    <property type="term" value="F:transaminase activity"/>
    <property type="evidence" value="ECO:0007669"/>
    <property type="project" value="UniProtKB-KW"/>
</dbReference>
<dbReference type="PANTHER" id="PTHR42832:SF3">
    <property type="entry name" value="L-GLUTAMINE--4-(METHYLSULFANYL)-2-OXOBUTANOATE AMINOTRANSFERASE"/>
    <property type="match status" value="1"/>
</dbReference>
<dbReference type="SUPFAM" id="SSF53383">
    <property type="entry name" value="PLP-dependent transferases"/>
    <property type="match status" value="1"/>
</dbReference>
<reference evidence="5 6" key="1">
    <citation type="submission" date="2016-10" db="EMBL/GenBank/DDBJ databases">
        <authorList>
            <person name="de Groot N.N."/>
        </authorList>
    </citation>
    <scope>NUCLEOTIDE SEQUENCE [LARGE SCALE GENOMIC DNA]</scope>
    <source>
        <strain evidence="5 6">DSM 9179</strain>
    </source>
</reference>
<dbReference type="InterPro" id="IPR004839">
    <property type="entry name" value="Aminotransferase_I/II_large"/>
</dbReference>
<accession>A0A1I0R8S2</accession>
<comment type="cofactor">
    <cofactor evidence="1">
        <name>pyridoxal 5'-phosphate</name>
        <dbReference type="ChEBI" id="CHEBI:597326"/>
    </cofactor>
</comment>
<gene>
    <name evidence="5" type="ORF">SAMN05421659_1134</name>
</gene>
<dbReference type="Gene3D" id="3.40.640.10">
    <property type="entry name" value="Type I PLP-dependent aspartate aminotransferase-like (Major domain)"/>
    <property type="match status" value="1"/>
</dbReference>
<name>A0A1I0R8S2_9FIRM</name>
<feature type="domain" description="Aminotransferase class I/classII large" evidence="4">
    <location>
        <begin position="33"/>
        <end position="374"/>
    </location>
</feature>
<dbReference type="Proteomes" id="UP000199701">
    <property type="component" value="Unassembled WGS sequence"/>
</dbReference>
<dbReference type="InterPro" id="IPR015424">
    <property type="entry name" value="PyrdxlP-dep_Trfase"/>
</dbReference>
<protein>
    <submittedName>
        <fullName evidence="5">LL-diaminopimelate aminotransferase</fullName>
    </submittedName>
</protein>
<proteinExistence type="predicted"/>
<evidence type="ECO:0000259" key="4">
    <source>
        <dbReference type="Pfam" id="PF00155"/>
    </source>
</evidence>
<dbReference type="EMBL" id="FOJI01000013">
    <property type="protein sequence ID" value="SEW37197.1"/>
    <property type="molecule type" value="Genomic_DNA"/>
</dbReference>
<dbReference type="GO" id="GO:0030170">
    <property type="term" value="F:pyridoxal phosphate binding"/>
    <property type="evidence" value="ECO:0007669"/>
    <property type="project" value="InterPro"/>
</dbReference>
<evidence type="ECO:0000256" key="3">
    <source>
        <dbReference type="ARBA" id="ARBA00022679"/>
    </source>
</evidence>
<evidence type="ECO:0000313" key="5">
    <source>
        <dbReference type="EMBL" id="SEW37197.1"/>
    </source>
</evidence>